<accession>A0A2T8JEG4</accession>
<dbReference type="Proteomes" id="UP000243499">
    <property type="component" value="Chromosome 4"/>
</dbReference>
<organism evidence="2">
    <name type="scientific">Panicum hallii</name>
    <dbReference type="NCBI Taxonomy" id="206008"/>
    <lineage>
        <taxon>Eukaryota</taxon>
        <taxon>Viridiplantae</taxon>
        <taxon>Streptophyta</taxon>
        <taxon>Embryophyta</taxon>
        <taxon>Tracheophyta</taxon>
        <taxon>Spermatophyta</taxon>
        <taxon>Magnoliopsida</taxon>
        <taxon>Liliopsida</taxon>
        <taxon>Poales</taxon>
        <taxon>Poaceae</taxon>
        <taxon>PACMAD clade</taxon>
        <taxon>Panicoideae</taxon>
        <taxon>Panicodae</taxon>
        <taxon>Paniceae</taxon>
        <taxon>Panicinae</taxon>
        <taxon>Panicum</taxon>
        <taxon>Panicum sect. Panicum</taxon>
    </lineage>
</organism>
<reference evidence="2" key="1">
    <citation type="submission" date="2018-04" db="EMBL/GenBank/DDBJ databases">
        <title>WGS assembly of Panicum hallii.</title>
        <authorList>
            <person name="Lovell J."/>
            <person name="Jenkins J."/>
            <person name="Lowry D."/>
            <person name="Mamidi S."/>
            <person name="Sreedasyam A."/>
            <person name="Weng X."/>
            <person name="Barry K."/>
            <person name="Bonette J."/>
            <person name="Campitelli B."/>
            <person name="Daum C."/>
            <person name="Gordon S."/>
            <person name="Gould B."/>
            <person name="Lipzen A."/>
            <person name="Macqueen A."/>
            <person name="Palacio-Mejia J."/>
            <person name="Plott C."/>
            <person name="Shakirov E."/>
            <person name="Shu S."/>
            <person name="Yoshinaga Y."/>
            <person name="Zane M."/>
            <person name="Rokhsar D."/>
            <person name="Grimwood J."/>
            <person name="Schmutz J."/>
            <person name="Juenger T."/>
        </authorList>
    </citation>
    <scope>NUCLEOTIDE SEQUENCE [LARGE SCALE GENOMIC DNA]</scope>
    <source>
        <strain evidence="2">FIL2</strain>
    </source>
</reference>
<dbReference type="Gramene" id="PVH48296">
    <property type="protein sequence ID" value="PVH48296"/>
    <property type="gene ID" value="PAHAL_4G301500"/>
</dbReference>
<feature type="compositionally biased region" description="Basic residues" evidence="1">
    <location>
        <begin position="56"/>
        <end position="67"/>
    </location>
</feature>
<protein>
    <submittedName>
        <fullName evidence="2">Uncharacterized protein</fullName>
    </submittedName>
</protein>
<gene>
    <name evidence="2" type="ORF">PAHAL_4G301500</name>
</gene>
<evidence type="ECO:0000313" key="2">
    <source>
        <dbReference type="EMBL" id="PVH48296.1"/>
    </source>
</evidence>
<sequence length="180" mass="19043">MFCPSHPAEWVPPTSDTGSFPPDEAPVAGRSLPPAPPAVTPSLPALPSMPLPPSVPRRRPLGPRVPHRQAPGGGPIPPAHPARLADRRRSPAPSSTHASPVGGGPRPRAPALNGRTSAADFCHKIRHHWSPAEQFLAATSFAELLWTSSVPLRHRFAAGEAHPPPPFKLLPYRPSPSSIA</sequence>
<dbReference type="EMBL" id="CM008049">
    <property type="protein sequence ID" value="PVH48296.1"/>
    <property type="molecule type" value="Genomic_DNA"/>
</dbReference>
<proteinExistence type="predicted"/>
<evidence type="ECO:0000256" key="1">
    <source>
        <dbReference type="SAM" id="MobiDB-lite"/>
    </source>
</evidence>
<feature type="region of interest" description="Disordered" evidence="1">
    <location>
        <begin position="159"/>
        <end position="180"/>
    </location>
</feature>
<name>A0A2T8JEG4_9POAL</name>
<feature type="region of interest" description="Disordered" evidence="1">
    <location>
        <begin position="1"/>
        <end position="115"/>
    </location>
</feature>
<feature type="compositionally biased region" description="Low complexity" evidence="1">
    <location>
        <begin position="169"/>
        <end position="180"/>
    </location>
</feature>
<dbReference type="AlphaFoldDB" id="A0A2T8JEG4"/>